<evidence type="ECO:0000256" key="4">
    <source>
        <dbReference type="SAM" id="Phobius"/>
    </source>
</evidence>
<evidence type="ECO:0000256" key="2">
    <source>
        <dbReference type="ARBA" id="ARBA00023136"/>
    </source>
</evidence>
<feature type="transmembrane region" description="Helical" evidence="4">
    <location>
        <begin position="39"/>
        <end position="61"/>
    </location>
</feature>
<dbReference type="GO" id="GO:0016020">
    <property type="term" value="C:membrane"/>
    <property type="evidence" value="ECO:0007669"/>
    <property type="project" value="UniProtKB-SubCell"/>
</dbReference>
<evidence type="ECO:0000256" key="3">
    <source>
        <dbReference type="SAM" id="MobiDB-lite"/>
    </source>
</evidence>
<evidence type="ECO:0000256" key="1">
    <source>
        <dbReference type="ARBA" id="ARBA00004370"/>
    </source>
</evidence>
<sequence>MASTATQIDVEPGLSTIDEPTYTTDSEIHSSSPRGFVPVMSALAVTSIVALVIGGVSLSSLRTEQANDARDSQILNTVRQVVVDLVTLRHQSVDEDIQRVADGTTGAFREQFTSASGSFGDVLNTGQVESTGEVKEAGIVTAEDKHAVALAAVTSTVKNIEAPDGEIRVYRMKVTLDVVDDKWLVSDVEFVA</sequence>
<keyword evidence="2 4" id="KW-0472">Membrane</keyword>
<reference evidence="5" key="1">
    <citation type="submission" date="2023-08" db="EMBL/GenBank/DDBJ databases">
        <title>Isolation and Characterization of Rhodococcus erythropolis MGMM8.</title>
        <authorList>
            <person name="Diabankana R.G.C."/>
            <person name="Afordoanyi D.M."/>
            <person name="Validov S.Z."/>
        </authorList>
    </citation>
    <scope>NUCLEOTIDE SEQUENCE</scope>
    <source>
        <strain evidence="5">MGMM8</strain>
    </source>
</reference>
<organism evidence="5 6">
    <name type="scientific">Rhodococcus erythropolis</name>
    <name type="common">Arthrobacter picolinophilus</name>
    <dbReference type="NCBI Taxonomy" id="1833"/>
    <lineage>
        <taxon>Bacteria</taxon>
        <taxon>Bacillati</taxon>
        <taxon>Actinomycetota</taxon>
        <taxon>Actinomycetes</taxon>
        <taxon>Mycobacteriales</taxon>
        <taxon>Nocardiaceae</taxon>
        <taxon>Rhodococcus</taxon>
        <taxon>Rhodococcus erythropolis group</taxon>
    </lineage>
</organism>
<dbReference type="AlphaFoldDB" id="A0AAX3ZYV1"/>
<keyword evidence="4" id="KW-0812">Transmembrane</keyword>
<evidence type="ECO:0000313" key="6">
    <source>
        <dbReference type="Proteomes" id="UP001230933"/>
    </source>
</evidence>
<protein>
    <recommendedName>
        <fullName evidence="7">Mce-associated membrane protein</fullName>
    </recommendedName>
</protein>
<dbReference type="EMBL" id="CP124545">
    <property type="protein sequence ID" value="WMN01704.1"/>
    <property type="molecule type" value="Genomic_DNA"/>
</dbReference>
<keyword evidence="4" id="KW-1133">Transmembrane helix</keyword>
<dbReference type="PANTHER" id="PTHR37042:SF4">
    <property type="entry name" value="OUTER MEMBRANE PROTEIN RV1973"/>
    <property type="match status" value="1"/>
</dbReference>
<evidence type="ECO:0000313" key="5">
    <source>
        <dbReference type="EMBL" id="WMN01704.1"/>
    </source>
</evidence>
<proteinExistence type="predicted"/>
<feature type="compositionally biased region" description="Polar residues" evidence="3">
    <location>
        <begin position="21"/>
        <end position="31"/>
    </location>
</feature>
<dbReference type="PANTHER" id="PTHR37042">
    <property type="entry name" value="OUTER MEMBRANE PROTEIN RV1973"/>
    <property type="match status" value="1"/>
</dbReference>
<evidence type="ECO:0008006" key="7">
    <source>
        <dbReference type="Google" id="ProtNLM"/>
    </source>
</evidence>
<feature type="region of interest" description="Disordered" evidence="3">
    <location>
        <begin position="1"/>
        <end position="31"/>
    </location>
</feature>
<comment type="subcellular location">
    <subcellularLocation>
        <location evidence="1">Membrane</location>
    </subcellularLocation>
</comment>
<accession>A0AAX3ZYV1</accession>
<dbReference type="RefSeq" id="WP_308370638.1">
    <property type="nucleotide sequence ID" value="NZ_CP124545.1"/>
</dbReference>
<gene>
    <name evidence="5" type="ORF">QIE55_30800</name>
</gene>
<dbReference type="Proteomes" id="UP001230933">
    <property type="component" value="Chromosome"/>
</dbReference>
<name>A0AAX3ZYV1_RHOER</name>